<dbReference type="PROSITE" id="PS00941">
    <property type="entry name" value="CARBOXYLESTERASE_B_2"/>
    <property type="match status" value="1"/>
</dbReference>
<proteinExistence type="predicted"/>
<gene>
    <name evidence="3" type="ORF">MFIFM68171_07157</name>
</gene>
<feature type="domain" description="Carboxylesterase type B" evidence="2">
    <location>
        <begin position="47"/>
        <end position="441"/>
    </location>
</feature>
<feature type="chain" id="PRO_5047283792" evidence="1">
    <location>
        <begin position="18"/>
        <end position="531"/>
    </location>
</feature>
<evidence type="ECO:0000313" key="4">
    <source>
        <dbReference type="Proteomes" id="UP001628179"/>
    </source>
</evidence>
<dbReference type="InterPro" id="IPR002018">
    <property type="entry name" value="CarbesteraseB"/>
</dbReference>
<evidence type="ECO:0000256" key="1">
    <source>
        <dbReference type="SAM" id="SignalP"/>
    </source>
</evidence>
<dbReference type="GO" id="GO:0016787">
    <property type="term" value="F:hydrolase activity"/>
    <property type="evidence" value="ECO:0007669"/>
    <property type="project" value="UniProtKB-KW"/>
</dbReference>
<accession>A0ABQ0GGS5</accession>
<dbReference type="EMBL" id="BAAFSV010000004">
    <property type="protein sequence ID" value="GAB1316947.1"/>
    <property type="molecule type" value="Genomic_DNA"/>
</dbReference>
<evidence type="ECO:0000313" key="3">
    <source>
        <dbReference type="EMBL" id="GAB1316947.1"/>
    </source>
</evidence>
<dbReference type="InterPro" id="IPR029058">
    <property type="entry name" value="AB_hydrolase_fold"/>
</dbReference>
<keyword evidence="1" id="KW-0732">Signal</keyword>
<dbReference type="InterPro" id="IPR050309">
    <property type="entry name" value="Type-B_Carboxylest/Lipase"/>
</dbReference>
<dbReference type="Proteomes" id="UP001628179">
    <property type="component" value="Unassembled WGS sequence"/>
</dbReference>
<reference evidence="3 4" key="1">
    <citation type="submission" date="2024-09" db="EMBL/GenBank/DDBJ databases">
        <title>Itraconazole resistance in Madurella fahalii resulting from another homologue of gene encoding cytochrome P450 14-alpha sterol demethylase (CYP51).</title>
        <authorList>
            <person name="Yoshioka I."/>
            <person name="Fahal A.H."/>
            <person name="Kaneko S."/>
            <person name="Yaguchi T."/>
        </authorList>
    </citation>
    <scope>NUCLEOTIDE SEQUENCE [LARGE SCALE GENOMIC DNA]</scope>
    <source>
        <strain evidence="3 4">IFM 68171</strain>
    </source>
</reference>
<dbReference type="InterPro" id="IPR019819">
    <property type="entry name" value="Carboxylesterase_B_CS"/>
</dbReference>
<dbReference type="RefSeq" id="XP_070918678.1">
    <property type="nucleotide sequence ID" value="XM_071062577.1"/>
</dbReference>
<keyword evidence="3" id="KW-0378">Hydrolase</keyword>
<evidence type="ECO:0000259" key="2">
    <source>
        <dbReference type="Pfam" id="PF00135"/>
    </source>
</evidence>
<name>A0ABQ0GGS5_9PEZI</name>
<dbReference type="PANTHER" id="PTHR11559">
    <property type="entry name" value="CARBOXYLESTERASE"/>
    <property type="match status" value="1"/>
</dbReference>
<comment type="caution">
    <text evidence="3">The sequence shown here is derived from an EMBL/GenBank/DDBJ whole genome shotgun (WGS) entry which is preliminary data.</text>
</comment>
<dbReference type="Gene3D" id="3.40.50.1820">
    <property type="entry name" value="alpha/beta hydrolase"/>
    <property type="match status" value="1"/>
</dbReference>
<dbReference type="SUPFAM" id="SSF53474">
    <property type="entry name" value="alpha/beta-Hydrolases"/>
    <property type="match status" value="1"/>
</dbReference>
<sequence length="531" mass="58175">MLPIAKLLAFLCILVLGSGMGAHATASQKPAGLVDLGHAKHVPTFYTKTASGNKISVYKNIRFANPPTGDLRFRLPDTRLPKVDGIQDGNTLDERSTHCISSAPAAVPFPPYNGTTWGHEDCLFLDVWVPEGVQPGDKLPVLHWFIGGAYAFGSKEMFVSPHGLFDIMGRGTKFIYVASNYRLGLAGWTYLPGEDLVANLGMHDCLAAAEWTSKFISRFGGDPERITAMGVSAGAGIIGLLTVLNGGKGKLPFQQAVLLSPDIPPRRNPIRRQKRLFQTILDEANCTSLECLRRAPESTMLYLNDRLINGASSDAGGGVFGPAPGFGPVVDGRFIPDIPVALFRQGKYHKELRSLVIGNTANEGMGTSHDEGLPDYFPVMVRQILSTASNDTIAHIQSHYDFAEEPAKLAWDWTTDIIFACNAANIATAYKDRARRYIFSLPPAIHGQDLFHLFYSNQTMTPVEDMNAARTFQRNLLRFLHGYELPWPVYGAGKRITNITTGGFEDILLAADLRARCEMVNRVVLDPRNGV</sequence>
<dbReference type="Pfam" id="PF00135">
    <property type="entry name" value="COesterase"/>
    <property type="match status" value="1"/>
</dbReference>
<feature type="signal peptide" evidence="1">
    <location>
        <begin position="1"/>
        <end position="17"/>
    </location>
</feature>
<dbReference type="GeneID" id="98177900"/>
<protein>
    <submittedName>
        <fullName evidence="3">Carboxylic ester hydrolase</fullName>
    </submittedName>
</protein>
<organism evidence="3 4">
    <name type="scientific">Madurella fahalii</name>
    <dbReference type="NCBI Taxonomy" id="1157608"/>
    <lineage>
        <taxon>Eukaryota</taxon>
        <taxon>Fungi</taxon>
        <taxon>Dikarya</taxon>
        <taxon>Ascomycota</taxon>
        <taxon>Pezizomycotina</taxon>
        <taxon>Sordariomycetes</taxon>
        <taxon>Sordariomycetidae</taxon>
        <taxon>Sordariales</taxon>
        <taxon>Sordariales incertae sedis</taxon>
        <taxon>Madurella</taxon>
    </lineage>
</organism>
<keyword evidence="4" id="KW-1185">Reference proteome</keyword>